<reference evidence="4 5" key="1">
    <citation type="submission" date="2016-04" db="EMBL/GenBank/DDBJ databases">
        <authorList>
            <person name="Evans L.H."/>
            <person name="Alamgir A."/>
            <person name="Owens N."/>
            <person name="Weber N.D."/>
            <person name="Virtaneva K."/>
            <person name="Barbian K."/>
            <person name="Babar A."/>
            <person name="Rosenke K."/>
        </authorList>
    </citation>
    <scope>NUCLEOTIDE SEQUENCE [LARGE SCALE GENOMIC DNA]</scope>
    <source>
        <strain evidence="4 5">IFM 0406</strain>
    </source>
</reference>
<dbReference type="GO" id="GO:0016491">
    <property type="term" value="F:oxidoreductase activity"/>
    <property type="evidence" value="ECO:0007669"/>
    <property type="project" value="UniProtKB-KW"/>
</dbReference>
<dbReference type="PROSITE" id="PS00061">
    <property type="entry name" value="ADH_SHORT"/>
    <property type="match status" value="1"/>
</dbReference>
<evidence type="ECO:0000256" key="1">
    <source>
        <dbReference type="ARBA" id="ARBA00006484"/>
    </source>
</evidence>
<keyword evidence="5" id="KW-1185">Reference proteome</keyword>
<dbReference type="OrthoDB" id="286404at2"/>
<dbReference type="Pfam" id="PF00106">
    <property type="entry name" value="adh_short"/>
    <property type="match status" value="1"/>
</dbReference>
<dbReference type="PRINTS" id="PR00081">
    <property type="entry name" value="GDHRDH"/>
</dbReference>
<evidence type="ECO:0000256" key="3">
    <source>
        <dbReference type="RuleBase" id="RU000363"/>
    </source>
</evidence>
<name>A0A164N5Z5_9NOCA</name>
<dbReference type="InterPro" id="IPR020904">
    <property type="entry name" value="Sc_DH/Rdtase_CS"/>
</dbReference>
<dbReference type="PANTHER" id="PTHR43639">
    <property type="entry name" value="OXIDOREDUCTASE, SHORT-CHAIN DEHYDROGENASE/REDUCTASE FAMILY (AFU_ORTHOLOGUE AFUA_5G02870)"/>
    <property type="match status" value="1"/>
</dbReference>
<protein>
    <submittedName>
        <fullName evidence="4">Short-chain dehydrogenase</fullName>
    </submittedName>
</protein>
<evidence type="ECO:0000313" key="4">
    <source>
        <dbReference type="EMBL" id="KZM74017.1"/>
    </source>
</evidence>
<gene>
    <name evidence="4" type="ORF">AWN90_30965</name>
</gene>
<sequence>MLSDRVVVVTGGSRGLGREMVLGFARAGADVVIASRQYEACAALADRVRDTYGRRALPVACNVSDWTQCDALADACYAEFGRVDVLVNNAGLSPLYPSLDQVSEALFDKVIGVNLKGPFRLSALIGARMAAAGGGSIINVSSLEAVRPEPFAVPYAAAKAGLNALTLGLAQTYGPSVRVNTIQCGPFATDISTAWPDELRTQLSAHTAAGRVGEPHEIVGAALYFADPAASGYCSGATLALDGGWR</sequence>
<organism evidence="4 5">
    <name type="scientific">Nocardia terpenica</name>
    <dbReference type="NCBI Taxonomy" id="455432"/>
    <lineage>
        <taxon>Bacteria</taxon>
        <taxon>Bacillati</taxon>
        <taxon>Actinomycetota</taxon>
        <taxon>Actinomycetes</taxon>
        <taxon>Mycobacteriales</taxon>
        <taxon>Nocardiaceae</taxon>
        <taxon>Nocardia</taxon>
    </lineage>
</organism>
<dbReference type="Gene3D" id="3.40.50.720">
    <property type="entry name" value="NAD(P)-binding Rossmann-like Domain"/>
    <property type="match status" value="1"/>
</dbReference>
<accession>A0A164N5Z5</accession>
<keyword evidence="2" id="KW-0560">Oxidoreductase</keyword>
<dbReference type="STRING" id="455432.AWN90_30965"/>
<comment type="caution">
    <text evidence="4">The sequence shown here is derived from an EMBL/GenBank/DDBJ whole genome shotgun (WGS) entry which is preliminary data.</text>
</comment>
<dbReference type="InterPro" id="IPR002347">
    <property type="entry name" value="SDR_fam"/>
</dbReference>
<dbReference type="PANTHER" id="PTHR43639:SF1">
    <property type="entry name" value="SHORT-CHAIN DEHYDROGENASE_REDUCTASE FAMILY PROTEIN"/>
    <property type="match status" value="1"/>
</dbReference>
<proteinExistence type="inferred from homology"/>
<dbReference type="CDD" id="cd05233">
    <property type="entry name" value="SDR_c"/>
    <property type="match status" value="1"/>
</dbReference>
<dbReference type="Proteomes" id="UP000076512">
    <property type="component" value="Unassembled WGS sequence"/>
</dbReference>
<comment type="similarity">
    <text evidence="1 3">Belongs to the short-chain dehydrogenases/reductases (SDR) family.</text>
</comment>
<dbReference type="EMBL" id="LWGR01000007">
    <property type="protein sequence ID" value="KZM74017.1"/>
    <property type="molecule type" value="Genomic_DNA"/>
</dbReference>
<dbReference type="RefSeq" id="WP_067595962.1">
    <property type="nucleotide sequence ID" value="NZ_JABMCZ010000004.1"/>
</dbReference>
<dbReference type="FunFam" id="3.40.50.720:FF:000084">
    <property type="entry name" value="Short-chain dehydrogenase reductase"/>
    <property type="match status" value="1"/>
</dbReference>
<dbReference type="PRINTS" id="PR00080">
    <property type="entry name" value="SDRFAMILY"/>
</dbReference>
<dbReference type="AlphaFoldDB" id="A0A164N5Z5"/>
<evidence type="ECO:0000313" key="5">
    <source>
        <dbReference type="Proteomes" id="UP000076512"/>
    </source>
</evidence>
<dbReference type="InterPro" id="IPR036291">
    <property type="entry name" value="NAD(P)-bd_dom_sf"/>
</dbReference>
<evidence type="ECO:0000256" key="2">
    <source>
        <dbReference type="ARBA" id="ARBA00023002"/>
    </source>
</evidence>
<dbReference type="SUPFAM" id="SSF51735">
    <property type="entry name" value="NAD(P)-binding Rossmann-fold domains"/>
    <property type="match status" value="1"/>
</dbReference>